<reference evidence="3" key="1">
    <citation type="submission" date="2011-05" db="EMBL/GenBank/DDBJ databases">
        <authorList>
            <person name="Richards S.R."/>
            <person name="Qu J."/>
            <person name="Jiang H."/>
            <person name="Jhangiani S.N."/>
            <person name="Agravi P."/>
            <person name="Goodspeed R."/>
            <person name="Gross S."/>
            <person name="Mandapat C."/>
            <person name="Jackson L."/>
            <person name="Mathew T."/>
            <person name="Pu L."/>
            <person name="Thornton R."/>
            <person name="Saada N."/>
            <person name="Wilczek-Boney K.B."/>
            <person name="Lee S."/>
            <person name="Kovar C."/>
            <person name="Wu Y."/>
            <person name="Scherer S.E."/>
            <person name="Worley K.C."/>
            <person name="Muzny D.M."/>
            <person name="Gibbs R."/>
        </authorList>
    </citation>
    <scope>NUCLEOTIDE SEQUENCE</scope>
    <source>
        <strain evidence="3">Brora</strain>
    </source>
</reference>
<accession>T1IYP8</accession>
<evidence type="ECO:0000256" key="1">
    <source>
        <dbReference type="SAM" id="MobiDB-lite"/>
    </source>
</evidence>
<keyword evidence="3" id="KW-1185">Reference proteome</keyword>
<organism evidence="2 3">
    <name type="scientific">Strigamia maritima</name>
    <name type="common">European centipede</name>
    <name type="synonym">Geophilus maritimus</name>
    <dbReference type="NCBI Taxonomy" id="126957"/>
    <lineage>
        <taxon>Eukaryota</taxon>
        <taxon>Metazoa</taxon>
        <taxon>Ecdysozoa</taxon>
        <taxon>Arthropoda</taxon>
        <taxon>Myriapoda</taxon>
        <taxon>Chilopoda</taxon>
        <taxon>Pleurostigmophora</taxon>
        <taxon>Geophilomorpha</taxon>
        <taxon>Linotaeniidae</taxon>
        <taxon>Strigamia</taxon>
    </lineage>
</organism>
<dbReference type="AlphaFoldDB" id="T1IYP8"/>
<dbReference type="OMA" id="WIRTENG"/>
<sequence length="158" mass="18745">MRNAPIDVVNKSPSQLLNSRCLRSRIPPNNEQLQPQICTNVLPLLKERQKRQKSQFDKHTREATPLNVGDNVRVHNGSQWIRARVTRKDTCPRSYWIRTENGGIWRRNRKHLRTTREDFENWSWDEETTQDREGESGQAERDERERQTVTKSHEEDTG</sequence>
<dbReference type="EMBL" id="AFFK01020328">
    <property type="status" value="NOT_ANNOTATED_CDS"/>
    <property type="molecule type" value="Genomic_DNA"/>
</dbReference>
<evidence type="ECO:0000313" key="3">
    <source>
        <dbReference type="Proteomes" id="UP000014500"/>
    </source>
</evidence>
<dbReference type="PhylomeDB" id="T1IYP8"/>
<proteinExistence type="predicted"/>
<protein>
    <submittedName>
        <fullName evidence="2">Uncharacterized protein</fullName>
    </submittedName>
</protein>
<dbReference type="Proteomes" id="UP000014500">
    <property type="component" value="Unassembled WGS sequence"/>
</dbReference>
<feature type="compositionally biased region" description="Basic and acidic residues" evidence="1">
    <location>
        <begin position="129"/>
        <end position="158"/>
    </location>
</feature>
<evidence type="ECO:0000313" key="2">
    <source>
        <dbReference type="EnsemblMetazoa" id="SMAR006364-PA"/>
    </source>
</evidence>
<reference evidence="2" key="2">
    <citation type="submission" date="2015-02" db="UniProtKB">
        <authorList>
            <consortium name="EnsemblMetazoa"/>
        </authorList>
    </citation>
    <scope>IDENTIFICATION</scope>
</reference>
<name>T1IYP8_STRMM</name>
<dbReference type="eggNOG" id="ENOG502TBC5">
    <property type="taxonomic scope" value="Eukaryota"/>
</dbReference>
<dbReference type="STRING" id="126957.T1IYP8"/>
<dbReference type="PANTHER" id="PTHR33244:SF3">
    <property type="entry name" value="PEPTIDASE A2 DOMAIN-CONTAINING PROTEIN"/>
    <property type="match status" value="1"/>
</dbReference>
<dbReference type="EnsemblMetazoa" id="SMAR006364-RA">
    <property type="protein sequence ID" value="SMAR006364-PA"/>
    <property type="gene ID" value="SMAR006364"/>
</dbReference>
<dbReference type="PANTHER" id="PTHR33244">
    <property type="entry name" value="INTEGRASE CATALYTIC DOMAIN-CONTAINING PROTEIN-RELATED"/>
    <property type="match status" value="1"/>
</dbReference>
<feature type="region of interest" description="Disordered" evidence="1">
    <location>
        <begin position="116"/>
        <end position="158"/>
    </location>
</feature>
<dbReference type="HOGENOM" id="CLU_1671533_0_0_1"/>